<name>A0AAD5VNU9_9AGAR</name>
<dbReference type="Proteomes" id="UP001213000">
    <property type="component" value="Unassembled WGS sequence"/>
</dbReference>
<dbReference type="Gene3D" id="2.130.10.10">
    <property type="entry name" value="YVTN repeat-like/Quinoprotein amine dehydrogenase"/>
    <property type="match status" value="3"/>
</dbReference>
<evidence type="ECO:0000313" key="3">
    <source>
        <dbReference type="EMBL" id="KAJ3565483.1"/>
    </source>
</evidence>
<dbReference type="PANTHER" id="PTHR19848">
    <property type="entry name" value="WD40 REPEAT PROTEIN"/>
    <property type="match status" value="1"/>
</dbReference>
<keyword evidence="4" id="KW-1185">Reference proteome</keyword>
<sequence>MIMDIWLGPHGKQIAARSSSGHVQLWDVDSHKTWQLQDRGRASQIQWTKDGKHIIAMHFDHLSHTRGTLKWVKYRADGGELIEDSSVMFTLPLAWRDEEDIHAMIMFSSDGHYMASAPFYRGSMNSAEREPIMLWNLNDGTCRDIYQFPRSEVYCPSLAFTNDSCFITGCLSDDTVIIWSVEDGSIVGQFQDPQTSILSYVYFPGNHTLFLQSYEYLKIWSMEHREFLYSFEVNSVQRMSLSDDGRELLIGHFDGAVRMLALDGACDLSNTHHEDQRSDNLGVRFHACSEEKLFYSSDDGPDGTITVQVYDASTNSTLPSLAPIRPTQPPDVISVTPDGKHILSSSDELEGAFQVWGAQSGRLIAQPEHERQGEEKSPIQFIFQSTDQRLITYSYSSLVVSVWSEDMTRQEFCRTLKDAHDAHVNQVSPDGSTALVYRGIEETLWRVTADDKHFEYVQNLTSNDWDVCKMAYSRSGKFIAISKRQRFNYGQSTIELWGITESRNLVAHASLELDLFTPTLAISPKFNEHIILSSDSGTMRIWNAATGKFVSSRPWRSRQSDAEELVFLESGERLASLSDGAIKVWDMTNLGDLDSPGGFEDDTEIKDGWAMGRDGELLFWVPPEHRDILWRPRNIAVIGPSTRLDFTNFKYGDKWAECIDEKYRK</sequence>
<dbReference type="InterPro" id="IPR001680">
    <property type="entry name" value="WD40_rpt"/>
</dbReference>
<evidence type="ECO:0000256" key="1">
    <source>
        <dbReference type="ARBA" id="ARBA00022574"/>
    </source>
</evidence>
<proteinExistence type="predicted"/>
<dbReference type="SUPFAM" id="SSF82171">
    <property type="entry name" value="DPP6 N-terminal domain-like"/>
    <property type="match status" value="2"/>
</dbReference>
<evidence type="ECO:0000256" key="2">
    <source>
        <dbReference type="ARBA" id="ARBA00022737"/>
    </source>
</evidence>
<organism evidence="3 4">
    <name type="scientific">Leucocoprinus birnbaumii</name>
    <dbReference type="NCBI Taxonomy" id="56174"/>
    <lineage>
        <taxon>Eukaryota</taxon>
        <taxon>Fungi</taxon>
        <taxon>Dikarya</taxon>
        <taxon>Basidiomycota</taxon>
        <taxon>Agaricomycotina</taxon>
        <taxon>Agaricomycetes</taxon>
        <taxon>Agaricomycetidae</taxon>
        <taxon>Agaricales</taxon>
        <taxon>Agaricineae</taxon>
        <taxon>Agaricaceae</taxon>
        <taxon>Leucocoprinus</taxon>
    </lineage>
</organism>
<dbReference type="SMART" id="SM00320">
    <property type="entry name" value="WD40"/>
    <property type="match status" value="4"/>
</dbReference>
<dbReference type="SUPFAM" id="SSF50978">
    <property type="entry name" value="WD40 repeat-like"/>
    <property type="match status" value="1"/>
</dbReference>
<comment type="caution">
    <text evidence="3">The sequence shown here is derived from an EMBL/GenBank/DDBJ whole genome shotgun (WGS) entry which is preliminary data.</text>
</comment>
<dbReference type="AlphaFoldDB" id="A0AAD5VNU9"/>
<dbReference type="EMBL" id="JANIEX010000567">
    <property type="protein sequence ID" value="KAJ3565483.1"/>
    <property type="molecule type" value="Genomic_DNA"/>
</dbReference>
<dbReference type="InterPro" id="IPR036322">
    <property type="entry name" value="WD40_repeat_dom_sf"/>
</dbReference>
<keyword evidence="2" id="KW-0677">Repeat</keyword>
<dbReference type="InterPro" id="IPR015943">
    <property type="entry name" value="WD40/YVTN_repeat-like_dom_sf"/>
</dbReference>
<evidence type="ECO:0008006" key="5">
    <source>
        <dbReference type="Google" id="ProtNLM"/>
    </source>
</evidence>
<gene>
    <name evidence="3" type="ORF">NP233_g7606</name>
</gene>
<protein>
    <recommendedName>
        <fullName evidence="5">WD40 repeat-like protein</fullName>
    </recommendedName>
</protein>
<reference evidence="3" key="1">
    <citation type="submission" date="2022-07" db="EMBL/GenBank/DDBJ databases">
        <title>Genome Sequence of Leucocoprinus birnbaumii.</title>
        <authorList>
            <person name="Buettner E."/>
        </authorList>
    </citation>
    <scope>NUCLEOTIDE SEQUENCE</scope>
    <source>
        <strain evidence="3">VT141</strain>
    </source>
</reference>
<evidence type="ECO:0000313" key="4">
    <source>
        <dbReference type="Proteomes" id="UP001213000"/>
    </source>
</evidence>
<dbReference type="PANTHER" id="PTHR19848:SF8">
    <property type="entry name" value="F-BOX AND WD REPEAT DOMAIN CONTAINING 7"/>
    <property type="match status" value="1"/>
</dbReference>
<keyword evidence="1" id="KW-0853">WD repeat</keyword>
<accession>A0AAD5VNU9</accession>